<proteinExistence type="predicted"/>
<protein>
    <submittedName>
        <fullName evidence="2">Uncharacterized protein</fullName>
    </submittedName>
</protein>
<accession>A0AAW5RH70</accession>
<gene>
    <name evidence="2" type="ORF">KTH64_14005</name>
</gene>
<name>A0AAW5RH70_ACIJU</name>
<evidence type="ECO:0000313" key="3">
    <source>
        <dbReference type="Proteomes" id="UP001208534"/>
    </source>
</evidence>
<evidence type="ECO:0000313" key="2">
    <source>
        <dbReference type="EMBL" id="MCU4398032.1"/>
    </source>
</evidence>
<dbReference type="AlphaFoldDB" id="A0AAW5RH70"/>
<dbReference type="RefSeq" id="WP_168384534.1">
    <property type="nucleotide sequence ID" value="NZ_JAHPRE010000066.1"/>
</dbReference>
<comment type="caution">
    <text evidence="2">The sequence shown here is derived from an EMBL/GenBank/DDBJ whole genome shotgun (WGS) entry which is preliminary data.</text>
</comment>
<organism evidence="2 3">
    <name type="scientific">Acinetobacter junii</name>
    <dbReference type="NCBI Taxonomy" id="40215"/>
    <lineage>
        <taxon>Bacteria</taxon>
        <taxon>Pseudomonadati</taxon>
        <taxon>Pseudomonadota</taxon>
        <taxon>Gammaproteobacteria</taxon>
        <taxon>Moraxellales</taxon>
        <taxon>Moraxellaceae</taxon>
        <taxon>Acinetobacter</taxon>
    </lineage>
</organism>
<dbReference type="EMBL" id="JAHPRE010000066">
    <property type="protein sequence ID" value="MCU4398032.1"/>
    <property type="molecule type" value="Genomic_DNA"/>
</dbReference>
<dbReference type="Proteomes" id="UP001208534">
    <property type="component" value="Unassembled WGS sequence"/>
</dbReference>
<feature type="region of interest" description="Disordered" evidence="1">
    <location>
        <begin position="1"/>
        <end position="21"/>
    </location>
</feature>
<reference evidence="2" key="1">
    <citation type="submission" date="2021-06" db="EMBL/GenBank/DDBJ databases">
        <title>Propagation of a rapidly emergent carbapenem-resistant Acinetobacter baumannii lineage by various extra-hospital transmission networks.</title>
        <authorList>
            <person name="Calix J."/>
        </authorList>
    </citation>
    <scope>NUCLEOTIDE SEQUENCE</scope>
    <source>
        <strain evidence="2">WU_MDCI_Aw63</strain>
    </source>
</reference>
<sequence length="59" mass="6765">MVDRVVSKDNAKKADESSVKNQKDEIIKDDYIQTILNGANQLPTKIVRTDQDKLEFLED</sequence>
<evidence type="ECO:0000256" key="1">
    <source>
        <dbReference type="SAM" id="MobiDB-lite"/>
    </source>
</evidence>